<keyword evidence="2" id="KW-1185">Reference proteome</keyword>
<reference evidence="1 2" key="1">
    <citation type="submission" date="2011-01" db="EMBL/GenBank/DDBJ databases">
        <authorList>
            <person name="Weinstock G."/>
            <person name="Sodergren E."/>
            <person name="Clifton S."/>
            <person name="Fulton L."/>
            <person name="Fulton B."/>
            <person name="Courtney L."/>
            <person name="Fronick C."/>
            <person name="Harrison M."/>
            <person name="Strong C."/>
            <person name="Farmer C."/>
            <person name="Delahaunty K."/>
            <person name="Markovic C."/>
            <person name="Hall O."/>
            <person name="Minx P."/>
            <person name="Tomlinson C."/>
            <person name="Mitreva M."/>
            <person name="Hou S."/>
            <person name="Chen J."/>
            <person name="Wollam A."/>
            <person name="Pepin K.H."/>
            <person name="Johnson M."/>
            <person name="Bhonagiri V."/>
            <person name="Zhang X."/>
            <person name="Suruliraj S."/>
            <person name="Warren W."/>
            <person name="Chinwalla A."/>
            <person name="Mardis E.R."/>
            <person name="Wilson R.K."/>
        </authorList>
    </citation>
    <scope>NUCLEOTIDE SEQUENCE [LARGE SCALE GENOMIC DNA]</scope>
    <source>
        <strain evidence="1 2">YIT 12067</strain>
    </source>
</reference>
<dbReference type="OrthoDB" id="9805698at2"/>
<sequence>MRILLLMRGVPGSGKSTFIKEQGLKPYTLSAYVLRLLYASPMLDNAGRWCISPHFDKQMWPFLPADAGGAHEAWLLYGRGCHQHPRQRYNCVQKACQ</sequence>
<gene>
    <name evidence="1" type="ORF">HMPREF9443_00107</name>
</gene>
<comment type="caution">
    <text evidence="1">The sequence shown here is derived from an EMBL/GenBank/DDBJ whole genome shotgun (WGS) entry which is preliminary data.</text>
</comment>
<dbReference type="Gene3D" id="3.40.50.300">
    <property type="entry name" value="P-loop containing nucleotide triphosphate hydrolases"/>
    <property type="match status" value="1"/>
</dbReference>
<dbReference type="InterPro" id="IPR027417">
    <property type="entry name" value="P-loop_NTPase"/>
</dbReference>
<dbReference type="Proteomes" id="UP000004923">
    <property type="component" value="Unassembled WGS sequence"/>
</dbReference>
<evidence type="ECO:0000313" key="1">
    <source>
        <dbReference type="EMBL" id="EFY05899.1"/>
    </source>
</evidence>
<accession>E8LB98</accession>
<dbReference type="HOGENOM" id="CLU_2344205_0_0_9"/>
<dbReference type="eggNOG" id="COG4639">
    <property type="taxonomic scope" value="Bacteria"/>
</dbReference>
<dbReference type="AlphaFoldDB" id="E8LB98"/>
<organism evidence="1 2">
    <name type="scientific">Phascolarctobacterium succinatutens YIT 12067</name>
    <dbReference type="NCBI Taxonomy" id="626939"/>
    <lineage>
        <taxon>Bacteria</taxon>
        <taxon>Bacillati</taxon>
        <taxon>Bacillota</taxon>
        <taxon>Negativicutes</taxon>
        <taxon>Acidaminococcales</taxon>
        <taxon>Acidaminococcaceae</taxon>
        <taxon>Phascolarctobacterium</taxon>
    </lineage>
</organism>
<evidence type="ECO:0000313" key="2">
    <source>
        <dbReference type="Proteomes" id="UP000004923"/>
    </source>
</evidence>
<protein>
    <submittedName>
        <fullName evidence="1">Uncharacterized protein</fullName>
    </submittedName>
</protein>
<name>E8LB98_9FIRM</name>
<proteinExistence type="predicted"/>
<dbReference type="EMBL" id="AEVN01000005">
    <property type="protein sequence ID" value="EFY05899.1"/>
    <property type="molecule type" value="Genomic_DNA"/>
</dbReference>